<dbReference type="CDD" id="cd05256">
    <property type="entry name" value="UDP_AE_SDR_e"/>
    <property type="match status" value="1"/>
</dbReference>
<dbReference type="OrthoDB" id="9769113at2"/>
<dbReference type="PANTHER" id="PTHR43245:SF13">
    <property type="entry name" value="UDP-D-APIOSE_UDP-D-XYLOSE SYNTHASE 2"/>
    <property type="match status" value="1"/>
</dbReference>
<dbReference type="PRINTS" id="PR01713">
    <property type="entry name" value="NUCEPIMERASE"/>
</dbReference>
<dbReference type="RefSeq" id="WP_072782098.1">
    <property type="nucleotide sequence ID" value="NZ_FRCX01000002.1"/>
</dbReference>
<keyword evidence="3" id="KW-1185">Reference proteome</keyword>
<dbReference type="Gene3D" id="3.90.25.10">
    <property type="entry name" value="UDP-galactose 4-epimerase, domain 1"/>
    <property type="match status" value="1"/>
</dbReference>
<evidence type="ECO:0000313" key="2">
    <source>
        <dbReference type="EMBL" id="SHM71656.1"/>
    </source>
</evidence>
<accession>A0A1M7L1J3</accession>
<reference evidence="3" key="1">
    <citation type="submission" date="2016-11" db="EMBL/GenBank/DDBJ databases">
        <authorList>
            <person name="Varghese N."/>
            <person name="Submissions S."/>
        </authorList>
    </citation>
    <scope>NUCLEOTIDE SEQUENCE [LARGE SCALE GENOMIC DNA]</scope>
    <source>
        <strain evidence="3">Sac-22</strain>
    </source>
</reference>
<evidence type="ECO:0000259" key="1">
    <source>
        <dbReference type="Pfam" id="PF01370"/>
    </source>
</evidence>
<gene>
    <name evidence="2" type="ORF">SAMN05192549_102302</name>
</gene>
<evidence type="ECO:0000313" key="3">
    <source>
        <dbReference type="Proteomes" id="UP000184339"/>
    </source>
</evidence>
<dbReference type="Pfam" id="PF01370">
    <property type="entry name" value="Epimerase"/>
    <property type="match status" value="1"/>
</dbReference>
<dbReference type="InterPro" id="IPR036291">
    <property type="entry name" value="NAD(P)-bd_dom_sf"/>
</dbReference>
<dbReference type="InterPro" id="IPR050177">
    <property type="entry name" value="Lipid_A_modif_metabolic_enz"/>
</dbReference>
<dbReference type="SUPFAM" id="SSF51735">
    <property type="entry name" value="NAD(P)-binding Rossmann-fold domains"/>
    <property type="match status" value="1"/>
</dbReference>
<dbReference type="PANTHER" id="PTHR43245">
    <property type="entry name" value="BIFUNCTIONAL POLYMYXIN RESISTANCE PROTEIN ARNA"/>
    <property type="match status" value="1"/>
</dbReference>
<proteinExistence type="predicted"/>
<dbReference type="STRING" id="551987.SAMN05192549_102302"/>
<sequence length="355" mass="39667">MSDYENGTPTTSTYQIVREQLGQAQHRWVITGVAGFIGSNLLQALLELGQHVVGVDNFLTGYRHNLDQVRDLVGDKAWRHFELIEGDIRDLAVCRQACDHADYVLHQAALGSVTRSLTKPLLYNEINITGYVQVLDAARMAGVKRLIYAASSATYGDHPGLPKQEQHIGAALSPYALTKHVNELYAGMYARCYGLETIGLRYFNVFGPRQDALGAYAAVIPQWVRAMIEQRPLVINGDGETSRDFCYVANVVQANLLAALTGTSGAVNQVYNVALNTRTSLNNLYLLLHQLLVDRYPHLHDYQPSYGPFRAGDVQHSQADISKATELLGYAPTHDLRRGLRQFLHWYERHLATHH</sequence>
<protein>
    <submittedName>
        <fullName evidence="2">UDP-N-acetylglucosamine 4-epimerase</fullName>
    </submittedName>
</protein>
<feature type="domain" description="NAD-dependent epimerase/dehydratase" evidence="1">
    <location>
        <begin position="29"/>
        <end position="274"/>
    </location>
</feature>
<dbReference type="Proteomes" id="UP000184339">
    <property type="component" value="Unassembled WGS sequence"/>
</dbReference>
<dbReference type="Gene3D" id="3.40.50.720">
    <property type="entry name" value="NAD(P)-binding Rossmann-like Domain"/>
    <property type="match status" value="1"/>
</dbReference>
<dbReference type="EMBL" id="FRCX01000002">
    <property type="protein sequence ID" value="SHM71656.1"/>
    <property type="molecule type" value="Genomic_DNA"/>
</dbReference>
<organism evidence="2 3">
    <name type="scientific">Duganella sacchari</name>
    <dbReference type="NCBI Taxonomy" id="551987"/>
    <lineage>
        <taxon>Bacteria</taxon>
        <taxon>Pseudomonadati</taxon>
        <taxon>Pseudomonadota</taxon>
        <taxon>Betaproteobacteria</taxon>
        <taxon>Burkholderiales</taxon>
        <taxon>Oxalobacteraceae</taxon>
        <taxon>Telluria group</taxon>
        <taxon>Duganella</taxon>
    </lineage>
</organism>
<dbReference type="AlphaFoldDB" id="A0A1M7L1J3"/>
<name>A0A1M7L1J3_9BURK</name>
<dbReference type="InterPro" id="IPR001509">
    <property type="entry name" value="Epimerase_deHydtase"/>
</dbReference>